<keyword evidence="1" id="KW-1133">Transmembrane helix</keyword>
<dbReference type="NCBIfam" id="TIGR00843">
    <property type="entry name" value="benE"/>
    <property type="match status" value="1"/>
</dbReference>
<proteinExistence type="predicted"/>
<feature type="transmembrane region" description="Helical" evidence="1">
    <location>
        <begin position="20"/>
        <end position="45"/>
    </location>
</feature>
<name>A0A261QXM1_9BORD</name>
<feature type="transmembrane region" description="Helical" evidence="1">
    <location>
        <begin position="219"/>
        <end position="239"/>
    </location>
</feature>
<reference evidence="3" key="1">
    <citation type="submission" date="2017-05" db="EMBL/GenBank/DDBJ databases">
        <title>Complete and WGS of Bordetella genogroups.</title>
        <authorList>
            <person name="Spilker T."/>
            <person name="Lipuma J."/>
        </authorList>
    </citation>
    <scope>NUCLEOTIDE SEQUENCE [LARGE SCALE GENOMIC DNA]</scope>
    <source>
        <strain evidence="3">AU18089</strain>
    </source>
</reference>
<dbReference type="PANTHER" id="PTHR30199:SF0">
    <property type="entry name" value="INNER MEMBRANE PROTEIN YDCO"/>
    <property type="match status" value="1"/>
</dbReference>
<feature type="transmembrane region" description="Helical" evidence="1">
    <location>
        <begin position="333"/>
        <end position="354"/>
    </location>
</feature>
<accession>A0A261QXM1</accession>
<protein>
    <recommendedName>
        <fullName evidence="4">Benzoate transporter</fullName>
    </recommendedName>
</protein>
<dbReference type="InterPro" id="IPR004711">
    <property type="entry name" value="Benzoate_Transporter"/>
</dbReference>
<feature type="transmembrane region" description="Helical" evidence="1">
    <location>
        <begin position="57"/>
        <end position="77"/>
    </location>
</feature>
<feature type="transmembrane region" description="Helical" evidence="1">
    <location>
        <begin position="108"/>
        <end position="127"/>
    </location>
</feature>
<feature type="transmembrane region" description="Helical" evidence="1">
    <location>
        <begin position="182"/>
        <end position="199"/>
    </location>
</feature>
<gene>
    <name evidence="2" type="ORF">CAL19_14905</name>
</gene>
<dbReference type="Pfam" id="PF03594">
    <property type="entry name" value="BenE"/>
    <property type="match status" value="1"/>
</dbReference>
<evidence type="ECO:0000313" key="3">
    <source>
        <dbReference type="Proteomes" id="UP000216947"/>
    </source>
</evidence>
<dbReference type="AlphaFoldDB" id="A0A261QXM1"/>
<evidence type="ECO:0000256" key="1">
    <source>
        <dbReference type="SAM" id="Phobius"/>
    </source>
</evidence>
<comment type="caution">
    <text evidence="2">The sequence shown here is derived from an EMBL/GenBank/DDBJ whole genome shotgun (WGS) entry which is preliminary data.</text>
</comment>
<feature type="transmembrane region" description="Helical" evidence="1">
    <location>
        <begin position="84"/>
        <end position="102"/>
    </location>
</feature>
<dbReference type="EMBL" id="NEVK01000007">
    <property type="protein sequence ID" value="OZI17132.1"/>
    <property type="molecule type" value="Genomic_DNA"/>
</dbReference>
<feature type="transmembrane region" description="Helical" evidence="1">
    <location>
        <begin position="306"/>
        <end position="326"/>
    </location>
</feature>
<sequence length="403" mass="40981">MTPPDASVAAPLRQPLQSDLSLSATVAGLVAVLVSFGGTAVLMVQAGHTAGLDAARIGSWLGSICLALGLGGLFISLRTRIPVVLAWSTPGAALLITALAGVPFDQAVGAFVLASALMLACSVFGWIDPIMRRVPAEIANAMLAGVLLNFGLGIFTRIGEQPVLVLSMCVAYLLGRRYAPRYAVLAVMAVGLAVAGAAGQLQLRGIDWQLTEFVWTTPAFSWSAFVSVGIPIFVVALASQNLPGLAILQAAGYRPAASRLVGATGLLGLLAAPFGSHSVTLGAITAAICAGPEAHSDPQRRYVSGVVYGLAYVLLSVIAGAVAVFFQAMPPALIMALAGLALLGAILGGLAGAMANPQRREAPLITLLATASGFSAWGIGSAFWGLAAGLLAHAVLERGRQAA</sequence>
<keyword evidence="1" id="KW-0812">Transmembrane</keyword>
<feature type="transmembrane region" description="Helical" evidence="1">
    <location>
        <begin position="260"/>
        <end position="286"/>
    </location>
</feature>
<feature type="transmembrane region" description="Helical" evidence="1">
    <location>
        <begin position="374"/>
        <end position="396"/>
    </location>
</feature>
<evidence type="ECO:0000313" key="2">
    <source>
        <dbReference type="EMBL" id="OZI17132.1"/>
    </source>
</evidence>
<dbReference type="Proteomes" id="UP000216947">
    <property type="component" value="Unassembled WGS sequence"/>
</dbReference>
<dbReference type="PANTHER" id="PTHR30199">
    <property type="entry name" value="MFS FAMILY TRANSPORTER, PREDICTED SUBSTRATE BENZOATE"/>
    <property type="match status" value="1"/>
</dbReference>
<keyword evidence="1" id="KW-0472">Membrane</keyword>
<organism evidence="2 3">
    <name type="scientific">Bordetella genomosp. 7</name>
    <dbReference type="NCBI Taxonomy" id="1416805"/>
    <lineage>
        <taxon>Bacteria</taxon>
        <taxon>Pseudomonadati</taxon>
        <taxon>Pseudomonadota</taxon>
        <taxon>Betaproteobacteria</taxon>
        <taxon>Burkholderiales</taxon>
        <taxon>Alcaligenaceae</taxon>
        <taxon>Bordetella</taxon>
    </lineage>
</organism>
<dbReference type="GO" id="GO:0042925">
    <property type="term" value="F:benzoate transmembrane transporter activity"/>
    <property type="evidence" value="ECO:0007669"/>
    <property type="project" value="InterPro"/>
</dbReference>
<dbReference type="GO" id="GO:0005886">
    <property type="term" value="C:plasma membrane"/>
    <property type="evidence" value="ECO:0007669"/>
    <property type="project" value="TreeGrafter"/>
</dbReference>
<evidence type="ECO:0008006" key="4">
    <source>
        <dbReference type="Google" id="ProtNLM"/>
    </source>
</evidence>
<dbReference type="RefSeq" id="WP_094797228.1">
    <property type="nucleotide sequence ID" value="NZ_NEVK01000007.1"/>
</dbReference>
<keyword evidence="3" id="KW-1185">Reference proteome</keyword>